<dbReference type="Pfam" id="PF04390">
    <property type="entry name" value="LptE"/>
    <property type="match status" value="1"/>
</dbReference>
<comment type="subunit">
    <text evidence="6">Component of the lipopolysaccharide transport and assembly complex. Interacts with LptD.</text>
</comment>
<keyword evidence="5 7" id="KW-0449">Lipoprotein</keyword>
<evidence type="ECO:0000256" key="5">
    <source>
        <dbReference type="ARBA" id="ARBA00023288"/>
    </source>
</evidence>
<keyword evidence="4 6" id="KW-0998">Cell outer membrane</keyword>
<dbReference type="Proteomes" id="UP000288953">
    <property type="component" value="Chromosome"/>
</dbReference>
<dbReference type="RefSeq" id="WP_129210851.1">
    <property type="nucleotide sequence ID" value="NZ_CP026512.1"/>
</dbReference>
<dbReference type="PANTHER" id="PTHR38098:SF1">
    <property type="entry name" value="LPS-ASSEMBLY LIPOPROTEIN LPTE"/>
    <property type="match status" value="1"/>
</dbReference>
<keyword evidence="3" id="KW-0564">Palmitate</keyword>
<evidence type="ECO:0000256" key="4">
    <source>
        <dbReference type="ARBA" id="ARBA00023237"/>
    </source>
</evidence>
<sequence length="191" mass="21508">MIKRNLMVIGLTVLLDACGFQLRSSTAINALNIKKLDVSASNAYGDTVTQLRQTLVNNGVHVVTGAIYKLNLIDEKETQRNLSYASVGRTPDIELSSVIIYELQDQDHLTLINDKITLKKVVSYNGNNLIGLDSIITQVRKEIRHELVQRIIMRLQQITPEKIAMLQQKVNNKTKASTLKNTQKYEDNTSK</sequence>
<keyword evidence="1" id="KW-0732">Signal</keyword>
<comment type="similarity">
    <text evidence="6">Belongs to the LptE lipoprotein family.</text>
</comment>
<dbReference type="HAMAP" id="MF_01186">
    <property type="entry name" value="LPS_assembly_LptE"/>
    <property type="match status" value="1"/>
</dbReference>
<evidence type="ECO:0000256" key="1">
    <source>
        <dbReference type="ARBA" id="ARBA00022729"/>
    </source>
</evidence>
<organism evidence="7 8">
    <name type="scientific">Candidatus Pseudomonas adelgestsugas</name>
    <dbReference type="NCBI Taxonomy" id="1302376"/>
    <lineage>
        <taxon>Bacteria</taxon>
        <taxon>Pseudomonadati</taxon>
        <taxon>Pseudomonadota</taxon>
        <taxon>Gammaproteobacteria</taxon>
        <taxon>Pseudomonadales</taxon>
        <taxon>Pseudomonadaceae</taxon>
        <taxon>Pseudomonas</taxon>
    </lineage>
</organism>
<evidence type="ECO:0000256" key="6">
    <source>
        <dbReference type="HAMAP-Rule" id="MF_01186"/>
    </source>
</evidence>
<dbReference type="Gene3D" id="3.30.160.150">
    <property type="entry name" value="Lipoprotein like domain"/>
    <property type="match status" value="1"/>
</dbReference>
<gene>
    <name evidence="6" type="primary">lptE</name>
    <name evidence="7" type="ORF">C3B55_00334</name>
</gene>
<keyword evidence="8" id="KW-1185">Reference proteome</keyword>
<keyword evidence="2 6" id="KW-0472">Membrane</keyword>
<evidence type="ECO:0000313" key="8">
    <source>
        <dbReference type="Proteomes" id="UP000288953"/>
    </source>
</evidence>
<evidence type="ECO:0000313" key="7">
    <source>
        <dbReference type="EMBL" id="QAX81689.1"/>
    </source>
</evidence>
<protein>
    <recommendedName>
        <fullName evidence="6">LPS-assembly lipoprotein LptE</fullName>
    </recommendedName>
</protein>
<proteinExistence type="inferred from homology"/>
<dbReference type="InterPro" id="IPR007485">
    <property type="entry name" value="LPS_assembly_LptE"/>
</dbReference>
<name>A0ABX5R8J4_9PSED</name>
<evidence type="ECO:0000256" key="2">
    <source>
        <dbReference type="ARBA" id="ARBA00023136"/>
    </source>
</evidence>
<accession>A0ABX5R8J4</accession>
<evidence type="ECO:0000256" key="3">
    <source>
        <dbReference type="ARBA" id="ARBA00023139"/>
    </source>
</evidence>
<reference evidence="7 8" key="1">
    <citation type="journal article" date="2018" name="Genome Biol. Evol.">
        <title>Partnering With a Pest: Genomes of Hemlock Woolly Adelgid Symbionts Reveal Atypical Nutritional Provisioning Patterns in Dual-Obligate Bacteria.</title>
        <authorList>
            <person name="Weglarz K.M."/>
            <person name="Havill N.P."/>
            <person name="Burke G.R."/>
            <person name="von Dohlen C.D."/>
        </authorList>
    </citation>
    <scope>NUCLEOTIDE SEQUENCE [LARGE SCALE GENOMIC DNA]</scope>
    <source>
        <strain evidence="7 8">HWA_ENA</strain>
    </source>
</reference>
<dbReference type="PANTHER" id="PTHR38098">
    <property type="entry name" value="LPS-ASSEMBLY LIPOPROTEIN LPTE"/>
    <property type="match status" value="1"/>
</dbReference>
<comment type="function">
    <text evidence="6">Together with LptD, is involved in the assembly of lipopolysaccharide (LPS) at the surface of the outer membrane. Required for the proper assembly of LptD. Binds LPS and may serve as the LPS recognition site at the outer membrane.</text>
</comment>
<dbReference type="EMBL" id="CP026512">
    <property type="protein sequence ID" value="QAX81689.1"/>
    <property type="molecule type" value="Genomic_DNA"/>
</dbReference>